<organism evidence="1 2">
    <name type="scientific">Planctopirus hydrillae</name>
    <dbReference type="NCBI Taxonomy" id="1841610"/>
    <lineage>
        <taxon>Bacteria</taxon>
        <taxon>Pseudomonadati</taxon>
        <taxon>Planctomycetota</taxon>
        <taxon>Planctomycetia</taxon>
        <taxon>Planctomycetales</taxon>
        <taxon>Planctomycetaceae</taxon>
        <taxon>Planctopirus</taxon>
    </lineage>
</organism>
<dbReference type="AlphaFoldDB" id="A0A1C3E864"/>
<evidence type="ECO:0008006" key="3">
    <source>
        <dbReference type="Google" id="ProtNLM"/>
    </source>
</evidence>
<proteinExistence type="predicted"/>
<keyword evidence="2" id="KW-1185">Reference proteome</keyword>
<accession>A0A1C3E864</accession>
<protein>
    <recommendedName>
        <fullName evidence="3">DUF4412 domain-containing protein</fullName>
    </recommendedName>
</protein>
<dbReference type="STRING" id="1841610.A6X21_08980"/>
<dbReference type="RefSeq" id="WP_068849895.1">
    <property type="nucleotide sequence ID" value="NZ_LYDR01000130.1"/>
</dbReference>
<evidence type="ECO:0000313" key="1">
    <source>
        <dbReference type="EMBL" id="ODA29414.1"/>
    </source>
</evidence>
<dbReference type="OrthoDB" id="210719at2"/>
<evidence type="ECO:0000313" key="2">
    <source>
        <dbReference type="Proteomes" id="UP000094828"/>
    </source>
</evidence>
<dbReference type="EMBL" id="LYDR01000130">
    <property type="protein sequence ID" value="ODA29414.1"/>
    <property type="molecule type" value="Genomic_DNA"/>
</dbReference>
<comment type="caution">
    <text evidence="1">The sequence shown here is derived from an EMBL/GenBank/DDBJ whole genome shotgun (WGS) entry which is preliminary data.</text>
</comment>
<sequence length="288" mass="32817">MSVLSSMAKVLFGLRFVHQTLGVLIFTLVTQLPAQELRVYTTVRDIRLDSSDKAPVVARSLTLFHAGKSYDFIEGAQEVTIYEPAKKHFVILALSRNLMTEVSQDEIRHFLSLAETEAQKVIQSLEKQESPTSRAAAECLTFQLNPDFATEFDEGSQTLKLSSKGVQYRVKTSSHAAPELMETYLKFADSTAQLNSVLYPRALLPAPRLFVNEQLRSRSLMPMVVELEITDGQPIHWRAEHEISSRFARLDREYIHHWESKIKNGSLRNVPFRQFQQEHLAPISTSKR</sequence>
<name>A0A1C3E864_9PLAN</name>
<gene>
    <name evidence="1" type="ORF">A6X21_08980</name>
</gene>
<dbReference type="Proteomes" id="UP000094828">
    <property type="component" value="Unassembled WGS sequence"/>
</dbReference>
<reference evidence="1 2" key="1">
    <citation type="submission" date="2016-05" db="EMBL/GenBank/DDBJ databases">
        <title>Genomic and physiological characterization of Planctopirus sp. isolated from fresh water lake.</title>
        <authorList>
            <person name="Subhash Y."/>
            <person name="Ramana C."/>
        </authorList>
    </citation>
    <scope>NUCLEOTIDE SEQUENCE [LARGE SCALE GENOMIC DNA]</scope>
    <source>
        <strain evidence="1 2">JC280</strain>
    </source>
</reference>